<reference evidence="1 2" key="1">
    <citation type="submission" date="2024-01" db="EMBL/GenBank/DDBJ databases">
        <title>Genome assemblies of Stephania.</title>
        <authorList>
            <person name="Yang L."/>
        </authorList>
    </citation>
    <scope>NUCLEOTIDE SEQUENCE [LARGE SCALE GENOMIC DNA]</scope>
    <source>
        <strain evidence="1">JXDWG</strain>
        <tissue evidence="1">Leaf</tissue>
    </source>
</reference>
<dbReference type="AlphaFoldDB" id="A0AAP0L829"/>
<accession>A0AAP0L829</accession>
<name>A0AAP0L829_9MAGN</name>
<comment type="caution">
    <text evidence="1">The sequence shown here is derived from an EMBL/GenBank/DDBJ whole genome shotgun (WGS) entry which is preliminary data.</text>
</comment>
<sequence length="52" mass="6324">MLSHWCFWLDLVCHNEDDDSGRWRFFSSLDNVMSLSANLIYLAFRHRLVRFC</sequence>
<organism evidence="1 2">
    <name type="scientific">Stephania cephalantha</name>
    <dbReference type="NCBI Taxonomy" id="152367"/>
    <lineage>
        <taxon>Eukaryota</taxon>
        <taxon>Viridiplantae</taxon>
        <taxon>Streptophyta</taxon>
        <taxon>Embryophyta</taxon>
        <taxon>Tracheophyta</taxon>
        <taxon>Spermatophyta</taxon>
        <taxon>Magnoliopsida</taxon>
        <taxon>Ranunculales</taxon>
        <taxon>Menispermaceae</taxon>
        <taxon>Menispermoideae</taxon>
        <taxon>Cissampelideae</taxon>
        <taxon>Stephania</taxon>
    </lineage>
</organism>
<dbReference type="Proteomes" id="UP001419268">
    <property type="component" value="Unassembled WGS sequence"/>
</dbReference>
<evidence type="ECO:0000313" key="2">
    <source>
        <dbReference type="Proteomes" id="UP001419268"/>
    </source>
</evidence>
<evidence type="ECO:0000313" key="1">
    <source>
        <dbReference type="EMBL" id="KAK9165725.1"/>
    </source>
</evidence>
<dbReference type="EMBL" id="JBBNAG010000001">
    <property type="protein sequence ID" value="KAK9165725.1"/>
    <property type="molecule type" value="Genomic_DNA"/>
</dbReference>
<protein>
    <submittedName>
        <fullName evidence="1">Uncharacterized protein</fullName>
    </submittedName>
</protein>
<keyword evidence="2" id="KW-1185">Reference proteome</keyword>
<proteinExistence type="predicted"/>
<gene>
    <name evidence="1" type="ORF">Scep_000916</name>
</gene>